<feature type="non-terminal residue" evidence="2">
    <location>
        <position position="1"/>
    </location>
</feature>
<accession>A0AAD6Y3P3</accession>
<reference evidence="2" key="1">
    <citation type="submission" date="2023-03" db="EMBL/GenBank/DDBJ databases">
        <title>Massive genome expansion in bonnet fungi (Mycena s.s.) driven by repeated elements and novel gene families across ecological guilds.</title>
        <authorList>
            <consortium name="Lawrence Berkeley National Laboratory"/>
            <person name="Harder C.B."/>
            <person name="Miyauchi S."/>
            <person name="Viragh M."/>
            <person name="Kuo A."/>
            <person name="Thoen E."/>
            <person name="Andreopoulos B."/>
            <person name="Lu D."/>
            <person name="Skrede I."/>
            <person name="Drula E."/>
            <person name="Henrissat B."/>
            <person name="Morin E."/>
            <person name="Kohler A."/>
            <person name="Barry K."/>
            <person name="LaButti K."/>
            <person name="Morin E."/>
            <person name="Salamov A."/>
            <person name="Lipzen A."/>
            <person name="Mereny Z."/>
            <person name="Hegedus B."/>
            <person name="Baldrian P."/>
            <person name="Stursova M."/>
            <person name="Weitz H."/>
            <person name="Taylor A."/>
            <person name="Grigoriev I.V."/>
            <person name="Nagy L.G."/>
            <person name="Martin F."/>
            <person name="Kauserud H."/>
        </authorList>
    </citation>
    <scope>NUCLEOTIDE SEQUENCE</scope>
    <source>
        <strain evidence="2">9144</strain>
    </source>
</reference>
<proteinExistence type="predicted"/>
<gene>
    <name evidence="2" type="ORF">GGX14DRAFT_374880</name>
    <name evidence="1" type="ORF">GGX14DRAFT_383612</name>
</gene>
<keyword evidence="3" id="KW-1185">Reference proteome</keyword>
<dbReference type="Proteomes" id="UP001219525">
    <property type="component" value="Unassembled WGS sequence"/>
</dbReference>
<organism evidence="2 3">
    <name type="scientific">Mycena pura</name>
    <dbReference type="NCBI Taxonomy" id="153505"/>
    <lineage>
        <taxon>Eukaryota</taxon>
        <taxon>Fungi</taxon>
        <taxon>Dikarya</taxon>
        <taxon>Basidiomycota</taxon>
        <taxon>Agaricomycotina</taxon>
        <taxon>Agaricomycetes</taxon>
        <taxon>Agaricomycetidae</taxon>
        <taxon>Agaricales</taxon>
        <taxon>Marasmiineae</taxon>
        <taxon>Mycenaceae</taxon>
        <taxon>Mycena</taxon>
    </lineage>
</organism>
<sequence>IRRLRHYLTMVVVPAHRKAMTCLLLGDDNLSVERLRYATHYRESIPRELRLCRFCRGGIEDEVHALFNCIGNPSLVQLRAQFLDALKSVNSGTWDSYMKMSNYDSMLKIFPSRKAVAIYAEYIFLVLKVLMRLRVTPP</sequence>
<protein>
    <submittedName>
        <fullName evidence="2">Uncharacterized protein</fullName>
    </submittedName>
</protein>
<dbReference type="AlphaFoldDB" id="A0AAD6Y3P3"/>
<dbReference type="EMBL" id="JARJCW010000077">
    <property type="protein sequence ID" value="KAJ7197642.1"/>
    <property type="molecule type" value="Genomic_DNA"/>
</dbReference>
<evidence type="ECO:0000313" key="1">
    <source>
        <dbReference type="EMBL" id="KAJ7186300.1"/>
    </source>
</evidence>
<evidence type="ECO:0000313" key="2">
    <source>
        <dbReference type="EMBL" id="KAJ7197642.1"/>
    </source>
</evidence>
<comment type="caution">
    <text evidence="2">The sequence shown here is derived from an EMBL/GenBank/DDBJ whole genome shotgun (WGS) entry which is preliminary data.</text>
</comment>
<dbReference type="EMBL" id="JARJCW010000206">
    <property type="protein sequence ID" value="KAJ7186300.1"/>
    <property type="molecule type" value="Genomic_DNA"/>
</dbReference>
<name>A0AAD6Y3P3_9AGAR</name>
<evidence type="ECO:0000313" key="3">
    <source>
        <dbReference type="Proteomes" id="UP001219525"/>
    </source>
</evidence>